<sequence length="215" mass="24792">MTVKRMLYWKPRQESAIYSHTLNEISECVKTLNGVKEGTCRTNLTYYSPNLRDESKRAEFPRHTFGLYPLGQPNKYYSVILEHNIVLEADPSIFVIMNKLQSYNSTVILHFEGVQYKAGDFQMKLIKVLGRDTNLRGILVEIEYMPISSIEIAKQIMEEFIGIWRGVVSTKALPGEFIGKEPNFVEYGLSDSYTWQHTAVQYVDALLELIHSWGL</sequence>
<comment type="caution">
    <text evidence="5">The sequence shown here is derived from an EMBL/GenBank/DDBJ whole genome shotgun (WGS) entry which is preliminary data.</text>
</comment>
<comment type="subcellular location">
    <subcellularLocation>
        <location evidence="1 4">Nucleus</location>
    </subcellularLocation>
</comment>
<evidence type="ECO:0000256" key="4">
    <source>
        <dbReference type="RuleBase" id="RU364152"/>
    </source>
</evidence>
<accession>A0A9D4WE93</accession>
<keyword evidence="4" id="KW-0805">Transcription regulation</keyword>
<dbReference type="Gramene" id="Psat0s2317g0240.1">
    <property type="protein sequence ID" value="Psat0s2317g0240.1.cds"/>
    <property type="gene ID" value="Psat0s2317g0240"/>
</dbReference>
<dbReference type="AlphaFoldDB" id="A0A9D4WE93"/>
<dbReference type="InterPro" id="IPR013921">
    <property type="entry name" value="Mediator_Med20"/>
</dbReference>
<proteinExistence type="inferred from homology"/>
<evidence type="ECO:0000313" key="5">
    <source>
        <dbReference type="EMBL" id="KAI5399016.1"/>
    </source>
</evidence>
<dbReference type="GO" id="GO:0016592">
    <property type="term" value="C:mediator complex"/>
    <property type="evidence" value="ECO:0007669"/>
    <property type="project" value="InterPro"/>
</dbReference>
<gene>
    <name evidence="4" type="primary">MED20</name>
    <name evidence="5" type="ORF">KIW84_064403</name>
</gene>
<evidence type="ECO:0000256" key="1">
    <source>
        <dbReference type="ARBA" id="ARBA00004123"/>
    </source>
</evidence>
<comment type="similarity">
    <text evidence="2 4">Belongs to the Mediator complex subunit 20 family.</text>
</comment>
<protein>
    <recommendedName>
        <fullName evidence="4">Mediator of RNA polymerase II transcription subunit 20</fullName>
    </recommendedName>
    <alternativeName>
        <fullName evidence="4">Mediator complex subunit 20</fullName>
    </alternativeName>
</protein>
<evidence type="ECO:0000256" key="2">
    <source>
        <dbReference type="ARBA" id="ARBA00010743"/>
    </source>
</evidence>
<dbReference type="EMBL" id="JAMSHJ010000006">
    <property type="protein sequence ID" value="KAI5399016.1"/>
    <property type="molecule type" value="Genomic_DNA"/>
</dbReference>
<dbReference type="PANTHER" id="PTHR12465">
    <property type="entry name" value="UBIQUITIN SPECIFIC PROTEASE HOMOLOG 49"/>
    <property type="match status" value="1"/>
</dbReference>
<comment type="subunit">
    <text evidence="4">Component of the Mediator complex.</text>
</comment>
<dbReference type="Gramene" id="Psat06G0440300-T1">
    <property type="protein sequence ID" value="KAI5399016.1"/>
    <property type="gene ID" value="KIW84_064403"/>
</dbReference>
<keyword evidence="3 4" id="KW-0539">Nucleus</keyword>
<dbReference type="OrthoDB" id="1854899at2759"/>
<reference evidence="5 6" key="1">
    <citation type="journal article" date="2022" name="Nat. Genet.">
        <title>Improved pea reference genome and pan-genome highlight genomic features and evolutionary characteristics.</title>
        <authorList>
            <person name="Yang T."/>
            <person name="Liu R."/>
            <person name="Luo Y."/>
            <person name="Hu S."/>
            <person name="Wang D."/>
            <person name="Wang C."/>
            <person name="Pandey M.K."/>
            <person name="Ge S."/>
            <person name="Xu Q."/>
            <person name="Li N."/>
            <person name="Li G."/>
            <person name="Huang Y."/>
            <person name="Saxena R.K."/>
            <person name="Ji Y."/>
            <person name="Li M."/>
            <person name="Yan X."/>
            <person name="He Y."/>
            <person name="Liu Y."/>
            <person name="Wang X."/>
            <person name="Xiang C."/>
            <person name="Varshney R.K."/>
            <person name="Ding H."/>
            <person name="Gao S."/>
            <person name="Zong X."/>
        </authorList>
    </citation>
    <scope>NUCLEOTIDE SEQUENCE [LARGE SCALE GENOMIC DNA]</scope>
    <source>
        <strain evidence="5 6">cv. Zhongwan 6</strain>
    </source>
</reference>
<dbReference type="Pfam" id="PF08612">
    <property type="entry name" value="Med20"/>
    <property type="match status" value="1"/>
</dbReference>
<dbReference type="GO" id="GO:0006357">
    <property type="term" value="P:regulation of transcription by RNA polymerase II"/>
    <property type="evidence" value="ECO:0007669"/>
    <property type="project" value="InterPro"/>
</dbReference>
<dbReference type="GO" id="GO:0003713">
    <property type="term" value="F:transcription coactivator activity"/>
    <property type="evidence" value="ECO:0007669"/>
    <property type="project" value="TreeGrafter"/>
</dbReference>
<organism evidence="5 6">
    <name type="scientific">Pisum sativum</name>
    <name type="common">Garden pea</name>
    <name type="synonym">Lathyrus oleraceus</name>
    <dbReference type="NCBI Taxonomy" id="3888"/>
    <lineage>
        <taxon>Eukaryota</taxon>
        <taxon>Viridiplantae</taxon>
        <taxon>Streptophyta</taxon>
        <taxon>Embryophyta</taxon>
        <taxon>Tracheophyta</taxon>
        <taxon>Spermatophyta</taxon>
        <taxon>Magnoliopsida</taxon>
        <taxon>eudicotyledons</taxon>
        <taxon>Gunneridae</taxon>
        <taxon>Pentapetalae</taxon>
        <taxon>rosids</taxon>
        <taxon>fabids</taxon>
        <taxon>Fabales</taxon>
        <taxon>Fabaceae</taxon>
        <taxon>Papilionoideae</taxon>
        <taxon>50 kb inversion clade</taxon>
        <taxon>NPAAA clade</taxon>
        <taxon>Hologalegina</taxon>
        <taxon>IRL clade</taxon>
        <taxon>Fabeae</taxon>
        <taxon>Lathyrus</taxon>
    </lineage>
</organism>
<dbReference type="Proteomes" id="UP001058974">
    <property type="component" value="Chromosome 6"/>
</dbReference>
<keyword evidence="6" id="KW-1185">Reference proteome</keyword>
<comment type="function">
    <text evidence="4">Component of the Mediator complex, a coactivator involved in the regulated transcription of nearly all RNA polymerase II-dependent genes. Mediator functions as a bridge to convey information from gene-specific regulatory proteins to the basal RNA polymerase II transcription machinery. Mediator is recruited to promoters by direct interactions with regulatory proteins and serves as a scaffold for the assembly of a functional preinitiation complex with RNA polymerase II and the general transcription factors.</text>
</comment>
<keyword evidence="4" id="KW-0804">Transcription</keyword>
<evidence type="ECO:0000313" key="6">
    <source>
        <dbReference type="Proteomes" id="UP001058974"/>
    </source>
</evidence>
<name>A0A9D4WE93_PEA</name>
<evidence type="ECO:0000256" key="3">
    <source>
        <dbReference type="ARBA" id="ARBA00023242"/>
    </source>
</evidence>
<dbReference type="PANTHER" id="PTHR12465:SF0">
    <property type="entry name" value="MEDIATOR OF RNA POLYMERASE II TRANSCRIPTION SUBUNIT 20"/>
    <property type="match status" value="1"/>
</dbReference>
<keyword evidence="4" id="KW-0010">Activator</keyword>